<proteinExistence type="predicted"/>
<dbReference type="AlphaFoldDB" id="A0A0G4HT49"/>
<evidence type="ECO:0008006" key="4">
    <source>
        <dbReference type="Google" id="ProtNLM"/>
    </source>
</evidence>
<feature type="compositionally biased region" description="Basic and acidic residues" evidence="2">
    <location>
        <begin position="236"/>
        <end position="250"/>
    </location>
</feature>
<feature type="compositionally biased region" description="Basic and acidic residues" evidence="2">
    <location>
        <begin position="938"/>
        <end position="952"/>
    </location>
</feature>
<reference evidence="3" key="1">
    <citation type="submission" date="2014-11" db="EMBL/GenBank/DDBJ databases">
        <authorList>
            <person name="Otto D Thomas"/>
            <person name="Naeem Raeece"/>
        </authorList>
    </citation>
    <scope>NUCLEOTIDE SEQUENCE</scope>
</reference>
<dbReference type="SUPFAM" id="SSF47576">
    <property type="entry name" value="Calponin-homology domain, CH-domain"/>
    <property type="match status" value="1"/>
</dbReference>
<evidence type="ECO:0000313" key="3">
    <source>
        <dbReference type="EMBL" id="CEM47563.1"/>
    </source>
</evidence>
<dbReference type="PANTHER" id="PTHR42180">
    <property type="entry name" value="HOMOLOGY DOMAIN-CONTAINING PROTEIN,PUTATIVE-RELATED"/>
    <property type="match status" value="1"/>
</dbReference>
<gene>
    <name evidence="3" type="ORF">Cvel_8398</name>
</gene>
<feature type="compositionally biased region" description="Low complexity" evidence="2">
    <location>
        <begin position="749"/>
        <end position="759"/>
    </location>
</feature>
<feature type="compositionally biased region" description="Pro residues" evidence="2">
    <location>
        <begin position="600"/>
        <end position="609"/>
    </location>
</feature>
<feature type="compositionally biased region" description="Low complexity" evidence="2">
    <location>
        <begin position="393"/>
        <end position="424"/>
    </location>
</feature>
<keyword evidence="1" id="KW-0175">Coiled coil</keyword>
<dbReference type="Gene3D" id="1.10.418.10">
    <property type="entry name" value="Calponin-like domain"/>
    <property type="match status" value="1"/>
</dbReference>
<feature type="region of interest" description="Disordered" evidence="2">
    <location>
        <begin position="664"/>
        <end position="773"/>
    </location>
</feature>
<dbReference type="PANTHER" id="PTHR42180:SF4">
    <property type="entry name" value="CALPONIN-HOMOLOGY (CH) DOMAIN-CONTAINING PROTEIN"/>
    <property type="match status" value="1"/>
</dbReference>
<dbReference type="EMBL" id="CDMZ01003780">
    <property type="protein sequence ID" value="CEM47563.1"/>
    <property type="molecule type" value="Genomic_DNA"/>
</dbReference>
<feature type="coiled-coil region" evidence="1">
    <location>
        <begin position="834"/>
        <end position="886"/>
    </location>
</feature>
<feature type="compositionally biased region" description="Pro residues" evidence="2">
    <location>
        <begin position="442"/>
        <end position="457"/>
    </location>
</feature>
<feature type="compositionally biased region" description="Basic and acidic residues" evidence="2">
    <location>
        <begin position="689"/>
        <end position="698"/>
    </location>
</feature>
<accession>A0A0G4HT49</accession>
<feature type="compositionally biased region" description="Basic and acidic residues" evidence="2">
    <location>
        <begin position="975"/>
        <end position="995"/>
    </location>
</feature>
<name>A0A0G4HT49_9ALVE</name>
<evidence type="ECO:0000256" key="2">
    <source>
        <dbReference type="SAM" id="MobiDB-lite"/>
    </source>
</evidence>
<feature type="region of interest" description="Disordered" evidence="2">
    <location>
        <begin position="801"/>
        <end position="823"/>
    </location>
</feature>
<feature type="compositionally biased region" description="Basic and acidic residues" evidence="2">
    <location>
        <begin position="179"/>
        <end position="191"/>
    </location>
</feature>
<feature type="compositionally biased region" description="Basic and acidic residues" evidence="2">
    <location>
        <begin position="1020"/>
        <end position="1038"/>
    </location>
</feature>
<feature type="compositionally biased region" description="Low complexity" evidence="2">
    <location>
        <begin position="590"/>
        <end position="599"/>
    </location>
</feature>
<feature type="region of interest" description="Disordered" evidence="2">
    <location>
        <begin position="278"/>
        <end position="614"/>
    </location>
</feature>
<dbReference type="VEuPathDB" id="CryptoDB:Cvel_8398"/>
<sequence>MQGGHVERHTGGEGVKVGKQKLFQWASQISSRPVTSVDDLKDGVVLLRLFRHIWPNHMQQRAHRVKADPHFDSDLKINWELLKGCLSDAGVPLSFVDQKALQAGKFKAGYNALVLSFFLYNLGRDHDFAVDFYQPIDSRIASFLQSGDCIQSLINGGSLSVPPEMYDAFAETVNPGNVAEKEKKAQQRARDQSQSPTKKTTTPPERTKEVGKTPPSQSAKKEKAVGGAGRLRAKKKFVERGEETKGKHGDSFFLDDDVEAAEEEDAIFQDQLLLREGKGKRGIHNNPFSFSLSNEGDEEAGEEGSALELSGISPTGFQVLSRTLEMEEERNTASALPHGQPKSAQDLWAAAPIALGPQSQQKKTGGLPQGGGGARARTSSVVSLAKTAGARLGGQNQAGHTQQQQQKSLSAHQQTAQGAAGAEGARSRPVPRTGSAVHAAVPHPPGPSRASAAPPPSRLNHHQQHHPAGSPVPPTRGTASHYPDPLGLSKESPARPPQPVSFDPQVDAPPPFSSPPFAGLRRSAASLSRPVDEEEAEDEMVERQRQAEKAQAGMSIPTAASSVPPHTNERERERERAGRLQGIYRPLGPPAARYSSMPASPSPPPPPREMPSGFYHREHNEYVGQHEAVGVLEGPPFPFSATGATAEPEQRPVRVVSQADVIASSEWSEREKGRERGEGEQEDGVVRWQQEKQAEKGVPDTTAVRATQDAPMQRIRSVPSGVSRLSESHFESVLGDGQEQEGKGGGGAHVAPAVSPSQAAGGGSSSILTAAGGLGSWGADQYDGVGTQRLLECAEDLLLTARGESGGRGGRRGGTASSSTWISSDNRQKGEWMIAALISEVSSLLRTVKRQQEEAEAVSKLHQKKVRDMEEQKRMAVQAAREESERTVLLLKERHLEDLHRLRSDCVSRVRRLEDVVSTDAEAVDSLYSRLERLLERAEKEREEEKTEKEISGMDQEVECENEKGGGLFSSLPSDRLDLSPDLDREEATEKRTEKSPPSPNARRGKGTNGATLVPLSLSPKKEERSQKDKKETGEVEKDMKKVMRLCCHHFVCQTRHALSSEVGTMARLVEETKNSMGEVQK</sequence>
<feature type="compositionally biased region" description="Basic and acidic residues" evidence="2">
    <location>
        <begin position="667"/>
        <end position="679"/>
    </location>
</feature>
<dbReference type="InterPro" id="IPR036872">
    <property type="entry name" value="CH_dom_sf"/>
</dbReference>
<feature type="compositionally biased region" description="Basic and acidic residues" evidence="2">
    <location>
        <begin position="567"/>
        <end position="578"/>
    </location>
</feature>
<evidence type="ECO:0000256" key="1">
    <source>
        <dbReference type="SAM" id="Coils"/>
    </source>
</evidence>
<feature type="region of interest" description="Disordered" evidence="2">
    <location>
        <begin position="938"/>
        <end position="1038"/>
    </location>
</feature>
<organism evidence="3">
    <name type="scientific">Chromera velia CCMP2878</name>
    <dbReference type="NCBI Taxonomy" id="1169474"/>
    <lineage>
        <taxon>Eukaryota</taxon>
        <taxon>Sar</taxon>
        <taxon>Alveolata</taxon>
        <taxon>Colpodellida</taxon>
        <taxon>Chromeraceae</taxon>
        <taxon>Chromera</taxon>
    </lineage>
</organism>
<feature type="region of interest" description="Disordered" evidence="2">
    <location>
        <begin position="179"/>
        <end position="252"/>
    </location>
</feature>
<protein>
    <recommendedName>
        <fullName evidence="4">Calponin-homology (CH) domain-containing protein</fullName>
    </recommendedName>
</protein>
<feature type="compositionally biased region" description="Polar residues" evidence="2">
    <location>
        <begin position="312"/>
        <end position="321"/>
    </location>
</feature>